<evidence type="ECO:0000256" key="4">
    <source>
        <dbReference type="ARBA" id="ARBA00022475"/>
    </source>
</evidence>
<dbReference type="Gene3D" id="1.20.1640.10">
    <property type="entry name" value="Multidrug efflux transporter AcrB transmembrane domain"/>
    <property type="match status" value="2"/>
</dbReference>
<dbReference type="PRINTS" id="PR00702">
    <property type="entry name" value="ACRIFLAVINRP"/>
</dbReference>
<dbReference type="GO" id="GO:0009636">
    <property type="term" value="P:response to toxic substance"/>
    <property type="evidence" value="ECO:0007669"/>
    <property type="project" value="UniProtKB-ARBA"/>
</dbReference>
<feature type="transmembrane region" description="Helical" evidence="10">
    <location>
        <begin position="367"/>
        <end position="388"/>
    </location>
</feature>
<evidence type="ECO:0000256" key="10">
    <source>
        <dbReference type="SAM" id="Phobius"/>
    </source>
</evidence>
<dbReference type="NCBIfam" id="NF000282">
    <property type="entry name" value="RND_permease_1"/>
    <property type="match status" value="1"/>
</dbReference>
<dbReference type="PATRIC" id="fig|1391654.3.peg.11641"/>
<dbReference type="Proteomes" id="UP000064967">
    <property type="component" value="Chromosome"/>
</dbReference>
<feature type="transmembrane region" description="Helical" evidence="10">
    <location>
        <begin position="926"/>
        <end position="949"/>
    </location>
</feature>
<evidence type="ECO:0000256" key="7">
    <source>
        <dbReference type="ARBA" id="ARBA00022989"/>
    </source>
</evidence>
<dbReference type="InterPro" id="IPR001036">
    <property type="entry name" value="Acrflvin-R"/>
</dbReference>
<feature type="transmembrane region" description="Helical" evidence="10">
    <location>
        <begin position="970"/>
        <end position="990"/>
    </location>
</feature>
<dbReference type="Pfam" id="PF00873">
    <property type="entry name" value="ACR_tran"/>
    <property type="match status" value="1"/>
</dbReference>
<dbReference type="AlphaFoldDB" id="A0A0K1QGN0"/>
<evidence type="ECO:0000256" key="1">
    <source>
        <dbReference type="ARBA" id="ARBA00004429"/>
    </source>
</evidence>
<dbReference type="Gene3D" id="3.30.70.1440">
    <property type="entry name" value="Multidrug efflux transporter AcrB pore domain"/>
    <property type="match status" value="1"/>
</dbReference>
<keyword evidence="5" id="KW-0997">Cell inner membrane</keyword>
<dbReference type="FunFam" id="1.20.1640.10:FF:000001">
    <property type="entry name" value="Efflux pump membrane transporter"/>
    <property type="match status" value="1"/>
</dbReference>
<dbReference type="KEGG" id="llu:AKJ09_11470"/>
<feature type="domain" description="SSD" evidence="11">
    <location>
        <begin position="370"/>
        <end position="495"/>
    </location>
</feature>
<dbReference type="InterPro" id="IPR004764">
    <property type="entry name" value="MdtF-like"/>
</dbReference>
<reference evidence="12 13" key="1">
    <citation type="submission" date="2015-08" db="EMBL/GenBank/DDBJ databases">
        <authorList>
            <person name="Babu N.S."/>
            <person name="Beckwith C.J."/>
            <person name="Beseler K.G."/>
            <person name="Brison A."/>
            <person name="Carone J.V."/>
            <person name="Caskin T.P."/>
            <person name="Diamond M."/>
            <person name="Durham M.E."/>
            <person name="Foxe J.M."/>
            <person name="Go M."/>
            <person name="Henderson B.A."/>
            <person name="Jones I.B."/>
            <person name="McGettigan J.A."/>
            <person name="Micheletti S.J."/>
            <person name="Nasrallah M.E."/>
            <person name="Ortiz D."/>
            <person name="Piller C.R."/>
            <person name="Privatt S.R."/>
            <person name="Schneider S.L."/>
            <person name="Sharp S."/>
            <person name="Smith T.C."/>
            <person name="Stanton J.D."/>
            <person name="Ullery H.E."/>
            <person name="Wilson R.J."/>
            <person name="Serrano M.G."/>
            <person name="Buck G."/>
            <person name="Lee V."/>
            <person name="Wang Y."/>
            <person name="Carvalho R."/>
            <person name="Voegtly L."/>
            <person name="Shi R."/>
            <person name="Duckworth R."/>
            <person name="Johnson A."/>
            <person name="Loviza R."/>
            <person name="Walstead R."/>
            <person name="Shah Z."/>
            <person name="Kiflezghi M."/>
            <person name="Wade K."/>
            <person name="Ball S.L."/>
            <person name="Bradley K.W."/>
            <person name="Asai D.J."/>
            <person name="Bowman C.A."/>
            <person name="Russell D.A."/>
            <person name="Pope W.H."/>
            <person name="Jacobs-Sera D."/>
            <person name="Hendrix R.W."/>
            <person name="Hatfull G.F."/>
        </authorList>
    </citation>
    <scope>NUCLEOTIDE SEQUENCE [LARGE SCALE GENOMIC DNA]</scope>
    <source>
        <strain evidence="12 13">DSM 27648</strain>
    </source>
</reference>
<dbReference type="RefSeq" id="WP_146655367.1">
    <property type="nucleotide sequence ID" value="NZ_CP012333.1"/>
</dbReference>
<comment type="similarity">
    <text evidence="2">Belongs to the resistance-nodulation-cell division (RND) (TC 2.A.6) family.</text>
</comment>
<feature type="transmembrane region" description="Helical" evidence="10">
    <location>
        <begin position="1002"/>
        <end position="1029"/>
    </location>
</feature>
<feature type="transmembrane region" description="Helical" evidence="10">
    <location>
        <begin position="874"/>
        <end position="893"/>
    </location>
</feature>
<evidence type="ECO:0000256" key="2">
    <source>
        <dbReference type="ARBA" id="ARBA00010942"/>
    </source>
</evidence>
<gene>
    <name evidence="12" type="ORF">AKJ09_11470</name>
</gene>
<feature type="transmembrane region" description="Helical" evidence="10">
    <location>
        <begin position="394"/>
        <end position="417"/>
    </location>
</feature>
<dbReference type="SUPFAM" id="SSF82866">
    <property type="entry name" value="Multidrug efflux transporter AcrB transmembrane domain"/>
    <property type="match status" value="2"/>
</dbReference>
<dbReference type="OrthoDB" id="9807612at2"/>
<dbReference type="GO" id="GO:0042910">
    <property type="term" value="F:xenobiotic transmembrane transporter activity"/>
    <property type="evidence" value="ECO:0007669"/>
    <property type="project" value="TreeGrafter"/>
</dbReference>
<feature type="transmembrane region" description="Helical" evidence="10">
    <location>
        <begin position="438"/>
        <end position="458"/>
    </location>
</feature>
<keyword evidence="3" id="KW-0813">Transport</keyword>
<keyword evidence="8 10" id="KW-0472">Membrane</keyword>
<sequence>MGKFFINHPVMAMVIAILTILVGAVSATRLPVAQYPNIVPPQIQITTSFPGADARTVEQSVATPVEQQINGVDNMIYLQSFNANDGTMRLNVSFKVESNIDIDNVLVQNRVSQAQPFLPADVNALGVTVRKAVSSPLLVFSVYSPHGTYDADFLSNYVTINVNDELLRVSGVGQTQIYGAANYAMRIWVRPDALQTLGLTIGDLRSAVLRQSTVNPAGQVGGEPAPPGQEFTYTIRAQGRLSTAEEFGNIVVRENPDGSTVRMRDVSRIELGTESYTQRAAFTGKPAAVLAIFQTPGSNALVVADGAKKKMEELARRFPNDVVFVTSLDTTLPVTEGIREVLVTLVEAFGLVILVVFLFLQNWRATVIPLLTVPVSLIGTFAVFPVLGFSINTLSLFGLVLAIGLVIDDAILVVEAVERHIEDGMAPREAALKAMEEISGPIIAVALVLSAVFVPVAFIPGIAGRLYQQFALTIAISVIISAFNALSLSPALSALMLRPRKEGKKKTLAGRFFGAFNRTFDRTRDRYVAGSAVLARKLVIAIGLLVILTAGAGWLGKKTPTGFFTEEDQGYLFVNIELPAAASLQRTDEVCRELGAILDKTEGVQNYATIAGFSLLSQSTSTFSGFVFVGLKPWDERKGEALTAAGIASTLNRRFFGGIPAATIVAFPPPPIQGLGTGGGFDILIQDRSGTHTPRELELQTAKFLEAASKRPEIGRAITTFRAQVPQIFANVDRDKVLKEGIDIGDVYATLQAFMGSTYINDFNRFGRQWRVYLAGAPEYRVNAAQMSQFWVRSKNNVMVPLSSFVTIEDTAGPQFTTRFNLFSSAEVTGQPAPGYSSGQAMKALEEVAHQTLGPDFSYAWSALSYQQANQPSAAGTFALAILSVFLILAALYESWSLPFTVLLGTPIAALGAFLGLLALRMEFNVYAQIGLIMLIGLAAKNAILIVEFARSELESGKSVTDAALEGARLRLRPILMTSFAFVFGMLPLLGATGAGAVSRRILGTVVIFGMLSATLIASFITPALFVAVERLVAFLKRKKGKTEPPSEAPAPKPVTAQP</sequence>
<evidence type="ECO:0000256" key="9">
    <source>
        <dbReference type="SAM" id="MobiDB-lite"/>
    </source>
</evidence>
<keyword evidence="13" id="KW-1185">Reference proteome</keyword>
<dbReference type="STRING" id="1391654.AKJ09_11470"/>
<feature type="transmembrane region" description="Helical" evidence="10">
    <location>
        <begin position="900"/>
        <end position="920"/>
    </location>
</feature>
<feature type="transmembrane region" description="Helical" evidence="10">
    <location>
        <begin position="534"/>
        <end position="555"/>
    </location>
</feature>
<keyword evidence="4" id="KW-1003">Cell membrane</keyword>
<dbReference type="PANTHER" id="PTHR32063:SF11">
    <property type="entry name" value="CATION OR DRUG EFFLUX SYSTEM PROTEIN"/>
    <property type="match status" value="1"/>
</dbReference>
<dbReference type="SUPFAM" id="SSF82714">
    <property type="entry name" value="Multidrug efflux transporter AcrB TolC docking domain, DN and DC subdomains"/>
    <property type="match status" value="2"/>
</dbReference>
<protein>
    <submittedName>
        <fullName evidence="12">RND efflux system, inner membrane transporter CmeB</fullName>
    </submittedName>
</protein>
<dbReference type="PANTHER" id="PTHR32063">
    <property type="match status" value="1"/>
</dbReference>
<evidence type="ECO:0000256" key="8">
    <source>
        <dbReference type="ARBA" id="ARBA00023136"/>
    </source>
</evidence>
<dbReference type="EMBL" id="CP012333">
    <property type="protein sequence ID" value="AKV04807.1"/>
    <property type="molecule type" value="Genomic_DNA"/>
</dbReference>
<keyword evidence="6 10" id="KW-0812">Transmembrane</keyword>
<feature type="transmembrane region" description="Helical" evidence="10">
    <location>
        <begin position="470"/>
        <end position="497"/>
    </location>
</feature>
<evidence type="ECO:0000256" key="6">
    <source>
        <dbReference type="ARBA" id="ARBA00022692"/>
    </source>
</evidence>
<dbReference type="Gene3D" id="3.30.2090.10">
    <property type="entry name" value="Multidrug efflux transporter AcrB TolC docking domain, DN and DC subdomains"/>
    <property type="match status" value="2"/>
</dbReference>
<dbReference type="NCBIfam" id="TIGR00915">
    <property type="entry name" value="2A0602"/>
    <property type="match status" value="1"/>
</dbReference>
<dbReference type="GO" id="GO:0005886">
    <property type="term" value="C:plasma membrane"/>
    <property type="evidence" value="ECO:0007669"/>
    <property type="project" value="UniProtKB-SubCell"/>
</dbReference>
<dbReference type="PROSITE" id="PS50156">
    <property type="entry name" value="SSD"/>
    <property type="match status" value="1"/>
</dbReference>
<organism evidence="12 13">
    <name type="scientific">Labilithrix luteola</name>
    <dbReference type="NCBI Taxonomy" id="1391654"/>
    <lineage>
        <taxon>Bacteria</taxon>
        <taxon>Pseudomonadati</taxon>
        <taxon>Myxococcota</taxon>
        <taxon>Polyangia</taxon>
        <taxon>Polyangiales</taxon>
        <taxon>Labilitrichaceae</taxon>
        <taxon>Labilithrix</taxon>
    </lineage>
</organism>
<feature type="region of interest" description="Disordered" evidence="9">
    <location>
        <begin position="1039"/>
        <end position="1059"/>
    </location>
</feature>
<dbReference type="Gene3D" id="3.30.70.1430">
    <property type="entry name" value="Multidrug efflux transporter AcrB pore domain"/>
    <property type="match status" value="2"/>
</dbReference>
<dbReference type="SUPFAM" id="SSF82693">
    <property type="entry name" value="Multidrug efflux transporter AcrB pore domain, PN1, PN2, PC1 and PC2 subdomains"/>
    <property type="match status" value="3"/>
</dbReference>
<keyword evidence="7 10" id="KW-1133">Transmembrane helix</keyword>
<dbReference type="GO" id="GO:0015562">
    <property type="term" value="F:efflux transmembrane transporter activity"/>
    <property type="evidence" value="ECO:0007669"/>
    <property type="project" value="InterPro"/>
</dbReference>
<evidence type="ECO:0000313" key="12">
    <source>
        <dbReference type="EMBL" id="AKV04807.1"/>
    </source>
</evidence>
<feature type="transmembrane region" description="Helical" evidence="10">
    <location>
        <begin position="341"/>
        <end position="360"/>
    </location>
</feature>
<evidence type="ECO:0000313" key="13">
    <source>
        <dbReference type="Proteomes" id="UP000064967"/>
    </source>
</evidence>
<name>A0A0K1QGN0_9BACT</name>
<proteinExistence type="inferred from homology"/>
<dbReference type="InterPro" id="IPR027463">
    <property type="entry name" value="AcrB_DN_DC_subdom"/>
</dbReference>
<evidence type="ECO:0000259" key="11">
    <source>
        <dbReference type="PROSITE" id="PS50156"/>
    </source>
</evidence>
<comment type="subcellular location">
    <subcellularLocation>
        <location evidence="1">Cell inner membrane</location>
        <topology evidence="1">Multi-pass membrane protein</topology>
    </subcellularLocation>
</comment>
<evidence type="ECO:0000256" key="3">
    <source>
        <dbReference type="ARBA" id="ARBA00022448"/>
    </source>
</evidence>
<dbReference type="Gene3D" id="3.30.70.1320">
    <property type="entry name" value="Multidrug efflux transporter AcrB pore domain like"/>
    <property type="match status" value="1"/>
</dbReference>
<accession>A0A0K1QGN0</accession>
<dbReference type="InterPro" id="IPR000731">
    <property type="entry name" value="SSD"/>
</dbReference>
<evidence type="ECO:0000256" key="5">
    <source>
        <dbReference type="ARBA" id="ARBA00022519"/>
    </source>
</evidence>